<reference evidence="2" key="1">
    <citation type="submission" date="2023-06" db="EMBL/GenBank/DDBJ databases">
        <authorList>
            <person name="Kurt Z."/>
        </authorList>
    </citation>
    <scope>NUCLEOTIDE SEQUENCE</scope>
</reference>
<comment type="caution">
    <text evidence="2">The sequence shown here is derived from an EMBL/GenBank/DDBJ whole genome shotgun (WGS) entry which is preliminary data.</text>
</comment>
<dbReference type="AlphaFoldDB" id="A0AA86U2G6"/>
<protein>
    <submittedName>
        <fullName evidence="3">Hypothetical_protein</fullName>
    </submittedName>
</protein>
<name>A0AA86U2G6_9EUKA</name>
<dbReference type="EMBL" id="CATOUU010000653">
    <property type="protein sequence ID" value="CAI9937899.1"/>
    <property type="molecule type" value="Genomic_DNA"/>
</dbReference>
<evidence type="ECO:0000313" key="4">
    <source>
        <dbReference type="Proteomes" id="UP001642409"/>
    </source>
</evidence>
<proteinExistence type="predicted"/>
<sequence length="132" mass="14350">MKQIGKRIILDIASSALGGKQQGCGTSCASCPSAGSCHGGIGSLVKNVQLTDNQENDDQIKVNTIVKDDVISLAQQPQDQQPMNVTKQFKDNETKESSFSTQTSKRNNKTESKMKKWSDLHRDVAKLALTVV</sequence>
<feature type="compositionally biased region" description="Polar residues" evidence="1">
    <location>
        <begin position="75"/>
        <end position="87"/>
    </location>
</feature>
<organism evidence="2">
    <name type="scientific">Hexamita inflata</name>
    <dbReference type="NCBI Taxonomy" id="28002"/>
    <lineage>
        <taxon>Eukaryota</taxon>
        <taxon>Metamonada</taxon>
        <taxon>Diplomonadida</taxon>
        <taxon>Hexamitidae</taxon>
        <taxon>Hexamitinae</taxon>
        <taxon>Hexamita</taxon>
    </lineage>
</organism>
<keyword evidence="4" id="KW-1185">Reference proteome</keyword>
<reference evidence="3 4" key="2">
    <citation type="submission" date="2024-07" db="EMBL/GenBank/DDBJ databases">
        <authorList>
            <person name="Akdeniz Z."/>
        </authorList>
    </citation>
    <scope>NUCLEOTIDE SEQUENCE [LARGE SCALE GENOMIC DNA]</scope>
</reference>
<accession>A0AA86U2G6</accession>
<dbReference type="EMBL" id="CAXDID020000071">
    <property type="protein sequence ID" value="CAL6014532.1"/>
    <property type="molecule type" value="Genomic_DNA"/>
</dbReference>
<evidence type="ECO:0000313" key="2">
    <source>
        <dbReference type="EMBL" id="CAI9937899.1"/>
    </source>
</evidence>
<feature type="region of interest" description="Disordered" evidence="1">
    <location>
        <begin position="75"/>
        <end position="116"/>
    </location>
</feature>
<dbReference type="Proteomes" id="UP001642409">
    <property type="component" value="Unassembled WGS sequence"/>
</dbReference>
<evidence type="ECO:0000256" key="1">
    <source>
        <dbReference type="SAM" id="MobiDB-lite"/>
    </source>
</evidence>
<gene>
    <name evidence="3" type="ORF">HINF_LOCUS24310</name>
    <name evidence="2" type="ORF">HINF_LOCUS25544</name>
</gene>
<evidence type="ECO:0000313" key="3">
    <source>
        <dbReference type="EMBL" id="CAL6014532.1"/>
    </source>
</evidence>